<dbReference type="EMBL" id="VJMH01007287">
    <property type="protein sequence ID" value="KAF0684426.1"/>
    <property type="molecule type" value="Genomic_DNA"/>
</dbReference>
<accession>A0A485LN86</accession>
<dbReference type="EMBL" id="CAADRA010007313">
    <property type="protein sequence ID" value="VFU00242.1"/>
    <property type="molecule type" value="Genomic_DNA"/>
</dbReference>
<dbReference type="OrthoDB" id="96105at2759"/>
<evidence type="ECO:0000313" key="2">
    <source>
        <dbReference type="EMBL" id="VFU00242.1"/>
    </source>
</evidence>
<dbReference type="InterPro" id="IPR052980">
    <property type="entry name" value="Crinkler_effector"/>
</dbReference>
<proteinExistence type="predicted"/>
<reference evidence="2 3" key="1">
    <citation type="submission" date="2019-03" db="EMBL/GenBank/DDBJ databases">
        <authorList>
            <person name="Gaulin E."/>
            <person name="Dumas B."/>
        </authorList>
    </citation>
    <scope>NUCLEOTIDE SEQUENCE [LARGE SCALE GENOMIC DNA]</scope>
    <source>
        <strain evidence="2">CBS 568.67</strain>
    </source>
</reference>
<protein>
    <submittedName>
        <fullName evidence="2">Aste57867_23597 protein</fullName>
    </submittedName>
</protein>
<keyword evidence="3" id="KW-1185">Reference proteome</keyword>
<name>A0A485LN86_9STRA</name>
<evidence type="ECO:0000313" key="3">
    <source>
        <dbReference type="Proteomes" id="UP000332933"/>
    </source>
</evidence>
<reference evidence="1" key="2">
    <citation type="submission" date="2019-06" db="EMBL/GenBank/DDBJ databases">
        <title>Genomics analysis of Aphanomyces spp. identifies a new class of oomycete effector associated with host adaptation.</title>
        <authorList>
            <person name="Gaulin E."/>
        </authorList>
    </citation>
    <scope>NUCLEOTIDE SEQUENCE</scope>
    <source>
        <strain evidence="1">CBS 578.67</strain>
    </source>
</reference>
<organism evidence="2 3">
    <name type="scientific">Aphanomyces stellatus</name>
    <dbReference type="NCBI Taxonomy" id="120398"/>
    <lineage>
        <taxon>Eukaryota</taxon>
        <taxon>Sar</taxon>
        <taxon>Stramenopiles</taxon>
        <taxon>Oomycota</taxon>
        <taxon>Saprolegniomycetes</taxon>
        <taxon>Saprolegniales</taxon>
        <taxon>Verrucalvaceae</taxon>
        <taxon>Aphanomyces</taxon>
    </lineage>
</organism>
<dbReference type="PANTHER" id="PTHR33129:SF1">
    <property type="entry name" value="ATP-BINDING PROTEIN"/>
    <property type="match status" value="1"/>
</dbReference>
<dbReference type="PANTHER" id="PTHR33129">
    <property type="entry name" value="PROTEIN KINASE DOMAIN-CONTAINING PROTEIN-RELATED"/>
    <property type="match status" value="1"/>
</dbReference>
<dbReference type="Proteomes" id="UP000332933">
    <property type="component" value="Unassembled WGS sequence"/>
</dbReference>
<evidence type="ECO:0000313" key="1">
    <source>
        <dbReference type="EMBL" id="KAF0684426.1"/>
    </source>
</evidence>
<gene>
    <name evidence="2" type="primary">Aste57867_23597</name>
    <name evidence="1" type="ORF">As57867_023525</name>
    <name evidence="2" type="ORF">ASTE57867_23597</name>
</gene>
<dbReference type="AlphaFoldDB" id="A0A485LN86"/>
<sequence>MGELTVQSSLATSVTPRTDWFPSGLIPLETVQVDLDEWLAMKYNGRLQNLQLDDESDEGPTTHEFHCFDMNFPVLMTDGGESRVFVRPCYELLFEILVENIDQRVHHVAVTGNPGIGKSRFYAYCVLRLTQDPIPGRILVINCGSQFFVFQNNEFHRLTNEIEIQNYQHNKMVVRFIDGKSDELTTWLGVSILFSSPGYSDYRTFKKSISIAEYVMPPWTKKELLIAAKVHDTSTDAVQKRFKTFGGVARCVFSTNFQLNFDNVVQAVRSINPLLPFSLVNIGSEVQESKYSHRILHMLPNHTENHAYSGFFLEFASNTVTEMVYEEMKVYNEEALKKFLMAHARDNNSSSFRGIVFEFICHRLWFRCENMTLNGKMLSARNTKDWSMVIPASVDSCVFSSLGEIPQLQQGKPLYCQPQQKNFPCIDAIFWTGGICYLLQMTISNDHGIAHNAINEILDWCASLQCKYALVFVVPTDQIETFKRQQFLTGTKRACQRPSQRARDLEQFVVGVDILPTTQLGV</sequence>